<feature type="coiled-coil region" evidence="1">
    <location>
        <begin position="119"/>
        <end position="146"/>
    </location>
</feature>
<dbReference type="Pfam" id="PF19961">
    <property type="entry name" value="EAD8"/>
    <property type="match status" value="1"/>
</dbReference>
<proteinExistence type="predicted"/>
<name>A0A0V7ZZ75_9CYAN</name>
<dbReference type="Proteomes" id="UP000053372">
    <property type="component" value="Unassembled WGS sequence"/>
</dbReference>
<evidence type="ECO:0000259" key="2">
    <source>
        <dbReference type="Pfam" id="PF19961"/>
    </source>
</evidence>
<dbReference type="RefSeq" id="WP_027842629.1">
    <property type="nucleotide sequence ID" value="NZ_LMTZ01000012.1"/>
</dbReference>
<evidence type="ECO:0000313" key="4">
    <source>
        <dbReference type="Proteomes" id="UP000053372"/>
    </source>
</evidence>
<dbReference type="InterPro" id="IPR045437">
    <property type="entry name" value="EAD8"/>
</dbReference>
<keyword evidence="4" id="KW-1185">Reference proteome</keyword>
<sequence length="467" mass="54707">MESIELEELLKNIQELQSIMIGVPTRKYSIQDKDEEYKELYQEIESQIEELQYEGLPIENPNSFHSLWDWYEHYTSNKLRKSARKGGYIHDIYQDICNQVEITLYQCYLEKIPSEDLELNLEFSRIEELKSKIEKLQNIMIDVATLGDAPYYIDDKEQEYSQIYRELSWHIVIIQSRGVAVLNPNKFRSLWQWYDFYSEQLENTKNARIDYIKNIYLEILKPFDRVLKKYRNKSNSTEEFIQYLKSRFQQVNSILPTTTVLTADASNSSLSSSLQVSNKSNSESLAQKFDQVPSTNPIIPTQSVNNLSYEQEDYNSNWTYEDVMNPEVFLEQKDIPSLIIALNKFALKVSVANDRYNALETANIDDAFLSNIRFDTGSNIFAQSLVAAFKNYQVSNQNLSYHPLINFLKSLTDLALIYGFRDQDIELFNRLVEKGQENFEALKARNSIARIESPTGWKCNRNRYINT</sequence>
<dbReference type="AlphaFoldDB" id="A0A0V7ZZ75"/>
<accession>A0A0V7ZZ75</accession>
<comment type="caution">
    <text evidence="3">The sequence shown here is derived from an EMBL/GenBank/DDBJ whole genome shotgun (WGS) entry which is preliminary data.</text>
</comment>
<evidence type="ECO:0000313" key="3">
    <source>
        <dbReference type="EMBL" id="KST69860.1"/>
    </source>
</evidence>
<reference evidence="3 4" key="1">
    <citation type="journal article" date="2015" name="Genome Announc.">
        <title>Draft Genome of the Euendolithic (true boring) Cyanobacterium Mastigocoleus testarum strain BC008.</title>
        <authorList>
            <person name="Guida B.S."/>
            <person name="Garcia-Pichel F."/>
        </authorList>
    </citation>
    <scope>NUCLEOTIDE SEQUENCE [LARGE SCALE GENOMIC DNA]</scope>
    <source>
        <strain evidence="3 4">BC008</strain>
    </source>
</reference>
<evidence type="ECO:0000256" key="1">
    <source>
        <dbReference type="SAM" id="Coils"/>
    </source>
</evidence>
<dbReference type="EMBL" id="LMTZ01000012">
    <property type="protein sequence ID" value="KST69860.1"/>
    <property type="molecule type" value="Genomic_DNA"/>
</dbReference>
<organism evidence="3 4">
    <name type="scientific">Mastigocoleus testarum BC008</name>
    <dbReference type="NCBI Taxonomy" id="371196"/>
    <lineage>
        <taxon>Bacteria</taxon>
        <taxon>Bacillati</taxon>
        <taxon>Cyanobacteriota</taxon>
        <taxon>Cyanophyceae</taxon>
        <taxon>Nostocales</taxon>
        <taxon>Hapalosiphonaceae</taxon>
        <taxon>Mastigocoleus</taxon>
    </lineage>
</organism>
<feature type="domain" description="Effector-associated" evidence="2">
    <location>
        <begin position="332"/>
        <end position="445"/>
    </location>
</feature>
<gene>
    <name evidence="3" type="ORF">BC008_05335</name>
</gene>
<keyword evidence="1" id="KW-0175">Coiled coil</keyword>
<protein>
    <recommendedName>
        <fullName evidence="2">Effector-associated domain-containing protein</fullName>
    </recommendedName>
</protein>